<feature type="binding site" evidence="13">
    <location>
        <position position="11"/>
    </location>
    <ligand>
        <name>[4Fe-4S] cluster</name>
        <dbReference type="ChEBI" id="CHEBI:49883"/>
        <label>1</label>
    </ligand>
</feature>
<keyword evidence="4 13" id="KW-0808">Transferase</keyword>
<feature type="binding site" evidence="13">
    <location>
        <position position="161"/>
    </location>
    <ligand>
        <name>[4Fe-4S] cluster</name>
        <dbReference type="ChEBI" id="CHEBI:49883"/>
        <label>2</label>
        <note>4Fe-4S-S-AdoMet</note>
    </ligand>
</feature>
<dbReference type="SUPFAM" id="SSF102114">
    <property type="entry name" value="Radical SAM enzymes"/>
    <property type="match status" value="1"/>
</dbReference>
<comment type="catalytic activity">
    <reaction evidence="13">
        <text>N(6)-dimethylallyladenosine(37) in tRNA + (sulfur carrier)-SH + AH2 + 2 S-adenosyl-L-methionine = 2-methylsulfanyl-N(6)-dimethylallyladenosine(37) in tRNA + (sulfur carrier)-H + 5'-deoxyadenosine + L-methionine + A + S-adenosyl-L-homocysteine + 2 H(+)</text>
        <dbReference type="Rhea" id="RHEA:37067"/>
        <dbReference type="Rhea" id="RHEA-COMP:10375"/>
        <dbReference type="Rhea" id="RHEA-COMP:10376"/>
        <dbReference type="Rhea" id="RHEA-COMP:14737"/>
        <dbReference type="Rhea" id="RHEA-COMP:14739"/>
        <dbReference type="ChEBI" id="CHEBI:13193"/>
        <dbReference type="ChEBI" id="CHEBI:15378"/>
        <dbReference type="ChEBI" id="CHEBI:17319"/>
        <dbReference type="ChEBI" id="CHEBI:17499"/>
        <dbReference type="ChEBI" id="CHEBI:29917"/>
        <dbReference type="ChEBI" id="CHEBI:57844"/>
        <dbReference type="ChEBI" id="CHEBI:57856"/>
        <dbReference type="ChEBI" id="CHEBI:59789"/>
        <dbReference type="ChEBI" id="CHEBI:64428"/>
        <dbReference type="ChEBI" id="CHEBI:74415"/>
        <dbReference type="ChEBI" id="CHEBI:74417"/>
        <dbReference type="EC" id="2.8.4.3"/>
    </reaction>
</comment>
<sequence length="445" mass="51222">MRKAFVKTYGCQMNVSDSERIRGALLAGGLEIVTDPAEADLVIFNTCSVRQKAEQKVFSDIGRLRRLKQQKHEFTIALCGCIPQVQREKILRDNQLIDLVFGVNNISRLMDYLEQVRRGERVCAIQEEFFEDEYHTPAQRDDRYRAYVTVMNGCDNFCSYCIVPYTRGRERSRSLPSILAEVERLLDDGVREITLLGQNVNSYHWRDGSSSIRFPELLQRVHDFHDLQRLRFVTSHPKDFTPAMVEAMKLPKVCKYLHLPAQSGSNRILQQMNRGYTREQYLERIGLLREEIPGVALSSDFLVGFPGETEDDFQQTMDLVRQVGYRQIFGFNYSVRPETRAATMPEQVPFAIMNERLGRLFELQEDISRDLSARMLSTVQRVLVEGPSKKNPDVMVGRTDCNAVVHFVAPPDMPGKMADIHITQTREFTLYGDIQSRVNQHEPVS</sequence>
<evidence type="ECO:0000256" key="12">
    <source>
        <dbReference type="ARBA" id="ARBA00081141"/>
    </source>
</evidence>
<evidence type="ECO:0000256" key="6">
    <source>
        <dbReference type="ARBA" id="ARBA00022723"/>
    </source>
</evidence>
<dbReference type="Pfam" id="PF00919">
    <property type="entry name" value="UPF0004"/>
    <property type="match status" value="1"/>
</dbReference>
<dbReference type="PROSITE" id="PS51918">
    <property type="entry name" value="RADICAL_SAM"/>
    <property type="match status" value="1"/>
</dbReference>
<evidence type="ECO:0000256" key="9">
    <source>
        <dbReference type="ARBA" id="ARBA00033765"/>
    </source>
</evidence>
<feature type="domain" description="TRAM" evidence="14">
    <location>
        <begin position="373"/>
        <end position="436"/>
    </location>
</feature>
<dbReference type="Pfam" id="PF04055">
    <property type="entry name" value="Radical_SAM"/>
    <property type="match status" value="1"/>
</dbReference>
<evidence type="ECO:0000256" key="7">
    <source>
        <dbReference type="ARBA" id="ARBA00023004"/>
    </source>
</evidence>
<dbReference type="FunFam" id="3.40.50.12160:FF:000003">
    <property type="entry name" value="CDK5 regulatory subunit-associated protein 1"/>
    <property type="match status" value="1"/>
</dbReference>
<comment type="function">
    <text evidence="1 13">Catalyzes the methylthiolation of N6-(dimethylallyl)adenosine (i(6)A), leading to the formation of 2-methylthio-N6-(dimethylallyl)adenosine (ms(2)i(6)A) at position 37 in tRNAs that read codons beginning with uridine.</text>
</comment>
<dbReference type="GO" id="GO:0005829">
    <property type="term" value="C:cytosol"/>
    <property type="evidence" value="ECO:0007669"/>
    <property type="project" value="TreeGrafter"/>
</dbReference>
<dbReference type="HAMAP" id="MF_01864">
    <property type="entry name" value="tRNA_metthiotr_MiaB"/>
    <property type="match status" value="1"/>
</dbReference>
<dbReference type="PROSITE" id="PS51449">
    <property type="entry name" value="MTTASE_N"/>
    <property type="match status" value="1"/>
</dbReference>
<dbReference type="PROSITE" id="PS01278">
    <property type="entry name" value="MTTASE_RADICAL"/>
    <property type="match status" value="1"/>
</dbReference>
<dbReference type="InterPro" id="IPR020612">
    <property type="entry name" value="Methylthiotransferase_CS"/>
</dbReference>
<evidence type="ECO:0000256" key="4">
    <source>
        <dbReference type="ARBA" id="ARBA00022679"/>
    </source>
</evidence>
<dbReference type="NCBIfam" id="TIGR00089">
    <property type="entry name" value="MiaB/RimO family radical SAM methylthiotransferase"/>
    <property type="match status" value="1"/>
</dbReference>
<comment type="subunit">
    <text evidence="13">Monomer.</text>
</comment>
<evidence type="ECO:0000256" key="2">
    <source>
        <dbReference type="ARBA" id="ARBA00022485"/>
    </source>
</evidence>
<dbReference type="SMART" id="SM00729">
    <property type="entry name" value="Elp3"/>
    <property type="match status" value="1"/>
</dbReference>
<dbReference type="PANTHER" id="PTHR43020:SF2">
    <property type="entry name" value="MITOCHONDRIAL TRNA METHYLTHIOTRANSFERASE CDK5RAP1"/>
    <property type="match status" value="1"/>
</dbReference>
<evidence type="ECO:0000259" key="16">
    <source>
        <dbReference type="PROSITE" id="PS51918"/>
    </source>
</evidence>
<feature type="domain" description="MTTase N-terminal" evidence="15">
    <location>
        <begin position="2"/>
        <end position="118"/>
    </location>
</feature>
<dbReference type="InterPro" id="IPR023404">
    <property type="entry name" value="rSAM_horseshoe"/>
</dbReference>
<dbReference type="InterPro" id="IPR006463">
    <property type="entry name" value="MiaB_methiolase"/>
</dbReference>
<evidence type="ECO:0000313" key="18">
    <source>
        <dbReference type="Proteomes" id="UP000528322"/>
    </source>
</evidence>
<dbReference type="NCBIfam" id="TIGR01574">
    <property type="entry name" value="miaB-methiolase"/>
    <property type="match status" value="1"/>
</dbReference>
<dbReference type="GO" id="GO:0035597">
    <property type="term" value="F:tRNA-2-methylthio-N(6)-dimethylallyladenosine(37) synthase activity"/>
    <property type="evidence" value="ECO:0007669"/>
    <property type="project" value="UniProtKB-EC"/>
</dbReference>
<keyword evidence="8 13" id="KW-0411">Iron-sulfur</keyword>
<evidence type="ECO:0000313" key="17">
    <source>
        <dbReference type="EMBL" id="MBB5022186.1"/>
    </source>
</evidence>
<keyword evidence="18" id="KW-1185">Reference proteome</keyword>
<keyword evidence="6 13" id="KW-0479">Metal-binding</keyword>
<comment type="similarity">
    <text evidence="13">Belongs to the methylthiotransferase family. MiaB subfamily.</text>
</comment>
<dbReference type="PROSITE" id="PS50926">
    <property type="entry name" value="TRAM"/>
    <property type="match status" value="1"/>
</dbReference>
<keyword evidence="13" id="KW-0819">tRNA processing</keyword>
<dbReference type="Proteomes" id="UP000528322">
    <property type="component" value="Unassembled WGS sequence"/>
</dbReference>
<feature type="binding site" evidence="13">
    <location>
        <position position="154"/>
    </location>
    <ligand>
        <name>[4Fe-4S] cluster</name>
        <dbReference type="ChEBI" id="CHEBI:49883"/>
        <label>2</label>
        <note>4Fe-4S-S-AdoMet</note>
    </ligand>
</feature>
<dbReference type="GO" id="GO:0051539">
    <property type="term" value="F:4 iron, 4 sulfur cluster binding"/>
    <property type="evidence" value="ECO:0007669"/>
    <property type="project" value="UniProtKB-UniRule"/>
</dbReference>
<keyword evidence="5 13" id="KW-0949">S-adenosyl-L-methionine</keyword>
<dbReference type="Pfam" id="PF01938">
    <property type="entry name" value="TRAM"/>
    <property type="match status" value="1"/>
</dbReference>
<evidence type="ECO:0000256" key="1">
    <source>
        <dbReference type="ARBA" id="ARBA00003234"/>
    </source>
</evidence>
<feature type="domain" description="Radical SAM core" evidence="16">
    <location>
        <begin position="140"/>
        <end position="370"/>
    </location>
</feature>
<dbReference type="AlphaFoldDB" id="A0A7W8DH44"/>
<reference evidence="17 18" key="1">
    <citation type="submission" date="2020-08" db="EMBL/GenBank/DDBJ databases">
        <title>Genomic Encyclopedia of Type Strains, Phase IV (KMG-IV): sequencing the most valuable type-strain genomes for metagenomic binning, comparative biology and taxonomic classification.</title>
        <authorList>
            <person name="Goeker M."/>
        </authorList>
    </citation>
    <scope>NUCLEOTIDE SEQUENCE [LARGE SCALE GENOMIC DNA]</scope>
    <source>
        <strain evidence="17 18">DSM 22071</strain>
    </source>
</reference>
<evidence type="ECO:0000256" key="3">
    <source>
        <dbReference type="ARBA" id="ARBA00022490"/>
    </source>
</evidence>
<evidence type="ECO:0000256" key="8">
    <source>
        <dbReference type="ARBA" id="ARBA00023014"/>
    </source>
</evidence>
<dbReference type="Gene3D" id="3.80.30.20">
    <property type="entry name" value="tm_1862 like domain"/>
    <property type="match status" value="1"/>
</dbReference>
<proteinExistence type="inferred from homology"/>
<dbReference type="PANTHER" id="PTHR43020">
    <property type="entry name" value="CDK5 REGULATORY SUBUNIT-ASSOCIATED PROTEIN 1"/>
    <property type="match status" value="1"/>
</dbReference>
<dbReference type="Gene3D" id="3.40.50.12160">
    <property type="entry name" value="Methylthiotransferase, N-terminal domain"/>
    <property type="match status" value="1"/>
</dbReference>
<dbReference type="RefSeq" id="WP_183732239.1">
    <property type="nucleotide sequence ID" value="NZ_JACHID010000008.1"/>
</dbReference>
<name>A0A7W8DH44_9BACT</name>
<evidence type="ECO:0000256" key="11">
    <source>
        <dbReference type="ARBA" id="ARBA00080698"/>
    </source>
</evidence>
<evidence type="ECO:0000256" key="10">
    <source>
        <dbReference type="ARBA" id="ARBA00068570"/>
    </source>
</evidence>
<dbReference type="GO" id="GO:0046872">
    <property type="term" value="F:metal ion binding"/>
    <property type="evidence" value="ECO:0007669"/>
    <property type="project" value="UniProtKB-KW"/>
</dbReference>
<feature type="binding site" evidence="13">
    <location>
        <position position="81"/>
    </location>
    <ligand>
        <name>[4Fe-4S] cluster</name>
        <dbReference type="ChEBI" id="CHEBI:49883"/>
        <label>1</label>
    </ligand>
</feature>
<keyword evidence="7 13" id="KW-0408">Iron</keyword>
<organism evidence="17 18">
    <name type="scientific">Desulfurispira natronophila</name>
    <dbReference type="NCBI Taxonomy" id="682562"/>
    <lineage>
        <taxon>Bacteria</taxon>
        <taxon>Pseudomonadati</taxon>
        <taxon>Chrysiogenota</taxon>
        <taxon>Chrysiogenia</taxon>
        <taxon>Chrysiogenales</taxon>
        <taxon>Chrysiogenaceae</taxon>
        <taxon>Desulfurispira</taxon>
    </lineage>
</organism>
<dbReference type="InterPro" id="IPR006638">
    <property type="entry name" value="Elp3/MiaA/NifB-like_rSAM"/>
</dbReference>
<evidence type="ECO:0000259" key="15">
    <source>
        <dbReference type="PROSITE" id="PS51449"/>
    </source>
</evidence>
<comment type="cofactor">
    <cofactor evidence="13">
        <name>[4Fe-4S] cluster</name>
        <dbReference type="ChEBI" id="CHEBI:49883"/>
    </cofactor>
    <text evidence="13">Binds 2 [4Fe-4S] clusters. One cluster is coordinated with 3 cysteines and an exchangeable S-adenosyl-L-methionine.</text>
</comment>
<dbReference type="SFLD" id="SFLDS00029">
    <property type="entry name" value="Radical_SAM"/>
    <property type="match status" value="1"/>
</dbReference>
<dbReference type="EC" id="2.8.4.3" evidence="9 13"/>
<evidence type="ECO:0000259" key="14">
    <source>
        <dbReference type="PROSITE" id="PS50926"/>
    </source>
</evidence>
<dbReference type="SFLD" id="SFLDG01082">
    <property type="entry name" value="B12-binding_domain_containing"/>
    <property type="match status" value="1"/>
</dbReference>
<dbReference type="InterPro" id="IPR007197">
    <property type="entry name" value="rSAM"/>
</dbReference>
<dbReference type="InterPro" id="IPR038135">
    <property type="entry name" value="Methylthiotransferase_N_sf"/>
</dbReference>
<keyword evidence="2 13" id="KW-0004">4Fe-4S</keyword>
<dbReference type="CDD" id="cd01335">
    <property type="entry name" value="Radical_SAM"/>
    <property type="match status" value="1"/>
</dbReference>
<accession>A0A7W8DH44</accession>
<comment type="subcellular location">
    <subcellularLocation>
        <location evidence="13">Cytoplasm</location>
    </subcellularLocation>
</comment>
<comment type="caution">
    <text evidence="17">The sequence shown here is derived from an EMBL/GenBank/DDBJ whole genome shotgun (WGS) entry which is preliminary data.</text>
</comment>
<feature type="binding site" evidence="13">
    <location>
        <position position="158"/>
    </location>
    <ligand>
        <name>[4Fe-4S] cluster</name>
        <dbReference type="ChEBI" id="CHEBI:49883"/>
        <label>2</label>
        <note>4Fe-4S-S-AdoMet</note>
    </ligand>
</feature>
<gene>
    <name evidence="13" type="primary">miaB</name>
    <name evidence="17" type="ORF">HNR37_001514</name>
</gene>
<keyword evidence="3 13" id="KW-0963">Cytoplasm</keyword>
<protein>
    <recommendedName>
        <fullName evidence="10 13">tRNA-2-methylthio-N(6)-dimethylallyladenosine synthase</fullName>
        <ecNumber evidence="9 13">2.8.4.3</ecNumber>
    </recommendedName>
    <alternativeName>
        <fullName evidence="12 13">(Dimethylallyl)adenosine tRNA methylthiotransferase MiaB</fullName>
    </alternativeName>
    <alternativeName>
        <fullName evidence="11 13">tRNA-i(6)A37 methylthiotransferase</fullName>
    </alternativeName>
</protein>
<evidence type="ECO:0000256" key="13">
    <source>
        <dbReference type="HAMAP-Rule" id="MF_01864"/>
    </source>
</evidence>
<dbReference type="InterPro" id="IPR002792">
    <property type="entry name" value="TRAM_dom"/>
</dbReference>
<dbReference type="SFLD" id="SFLDG01061">
    <property type="entry name" value="methylthiotransferase"/>
    <property type="match status" value="1"/>
</dbReference>
<dbReference type="FunFam" id="3.80.30.20:FF:000001">
    <property type="entry name" value="tRNA-2-methylthio-N(6)-dimethylallyladenosine synthase 2"/>
    <property type="match status" value="1"/>
</dbReference>
<dbReference type="InterPro" id="IPR005839">
    <property type="entry name" value="Methylthiotransferase"/>
</dbReference>
<dbReference type="InterPro" id="IPR058240">
    <property type="entry name" value="rSAM_sf"/>
</dbReference>
<dbReference type="InterPro" id="IPR013848">
    <property type="entry name" value="Methylthiotransferase_N"/>
</dbReference>
<feature type="binding site" evidence="13">
    <location>
        <position position="47"/>
    </location>
    <ligand>
        <name>[4Fe-4S] cluster</name>
        <dbReference type="ChEBI" id="CHEBI:49883"/>
        <label>1</label>
    </ligand>
</feature>
<dbReference type="SFLD" id="SFLDF00273">
    <property type="entry name" value="(dimethylallyl)adenosine_tRNA"/>
    <property type="match status" value="1"/>
</dbReference>
<evidence type="ECO:0000256" key="5">
    <source>
        <dbReference type="ARBA" id="ARBA00022691"/>
    </source>
</evidence>
<dbReference type="EMBL" id="JACHID010000008">
    <property type="protein sequence ID" value="MBB5022186.1"/>
    <property type="molecule type" value="Genomic_DNA"/>
</dbReference>